<dbReference type="AlphaFoldDB" id="A0A8T0GIX4"/>
<evidence type="ECO:0000313" key="2">
    <source>
        <dbReference type="Proteomes" id="UP000822688"/>
    </source>
</evidence>
<accession>A0A8T0GIX4</accession>
<reference evidence="1" key="1">
    <citation type="submission" date="2020-06" db="EMBL/GenBank/DDBJ databases">
        <title>WGS assembly of Ceratodon purpureus strain R40.</title>
        <authorList>
            <person name="Carey S.B."/>
            <person name="Jenkins J."/>
            <person name="Shu S."/>
            <person name="Lovell J.T."/>
            <person name="Sreedasyam A."/>
            <person name="Maumus F."/>
            <person name="Tiley G.P."/>
            <person name="Fernandez-Pozo N."/>
            <person name="Barry K."/>
            <person name="Chen C."/>
            <person name="Wang M."/>
            <person name="Lipzen A."/>
            <person name="Daum C."/>
            <person name="Saski C.A."/>
            <person name="Payton A.C."/>
            <person name="Mcbreen J.C."/>
            <person name="Conrad R.E."/>
            <person name="Kollar L.M."/>
            <person name="Olsson S."/>
            <person name="Huttunen S."/>
            <person name="Landis J.B."/>
            <person name="Wickett N.J."/>
            <person name="Johnson M.G."/>
            <person name="Rensing S.A."/>
            <person name="Grimwood J."/>
            <person name="Schmutz J."/>
            <person name="Mcdaniel S.F."/>
        </authorList>
    </citation>
    <scope>NUCLEOTIDE SEQUENCE</scope>
    <source>
        <strain evidence="1">R40</strain>
    </source>
</reference>
<keyword evidence="2" id="KW-1185">Reference proteome</keyword>
<dbReference type="EMBL" id="CM026431">
    <property type="protein sequence ID" value="KAG0558535.1"/>
    <property type="molecule type" value="Genomic_DNA"/>
</dbReference>
<proteinExistence type="predicted"/>
<evidence type="ECO:0000313" key="1">
    <source>
        <dbReference type="EMBL" id="KAG0558535.1"/>
    </source>
</evidence>
<gene>
    <name evidence="1" type="ORF">KC19_10G035400</name>
</gene>
<name>A0A8T0GIX4_CERPU</name>
<protein>
    <submittedName>
        <fullName evidence="1">Uncharacterized protein</fullName>
    </submittedName>
</protein>
<comment type="caution">
    <text evidence="1">The sequence shown here is derived from an EMBL/GenBank/DDBJ whole genome shotgun (WGS) entry which is preliminary data.</text>
</comment>
<dbReference type="Proteomes" id="UP000822688">
    <property type="component" value="Chromosome 10"/>
</dbReference>
<sequence length="176" mass="19963">MARTKAVKKASEDTLKKANKDILKVIIEANHRTSSIIEANHRTSSIIEANHRTSSIIGANHRTSSIIEFMRKYEKEQYDIYCESKKVFKDNLEVIKKEFKSRRPGVKNTYIFKTKGNSNLKSKTTLGSQALPNDVDRLSSLLSNCKVDDQQGNDLEMITRKLDGFAFDVKASYSKA</sequence>
<organism evidence="1 2">
    <name type="scientific">Ceratodon purpureus</name>
    <name type="common">Fire moss</name>
    <name type="synonym">Dicranum purpureum</name>
    <dbReference type="NCBI Taxonomy" id="3225"/>
    <lineage>
        <taxon>Eukaryota</taxon>
        <taxon>Viridiplantae</taxon>
        <taxon>Streptophyta</taxon>
        <taxon>Embryophyta</taxon>
        <taxon>Bryophyta</taxon>
        <taxon>Bryophytina</taxon>
        <taxon>Bryopsida</taxon>
        <taxon>Dicranidae</taxon>
        <taxon>Pseudoditrichales</taxon>
        <taxon>Ditrichaceae</taxon>
        <taxon>Ceratodon</taxon>
    </lineage>
</organism>